<proteinExistence type="predicted"/>
<dbReference type="Proteomes" id="UP000008068">
    <property type="component" value="Unassembled WGS sequence"/>
</dbReference>
<dbReference type="FunCoup" id="G0N510">
    <property type="interactions" value="18"/>
</dbReference>
<dbReference type="InterPro" id="IPR051341">
    <property type="entry name" value="Zyg-11_UBL_adapter"/>
</dbReference>
<name>G0N510_CAEBE</name>
<protein>
    <submittedName>
        <fullName evidence="1">Uncharacterized protein</fullName>
    </submittedName>
</protein>
<dbReference type="SUPFAM" id="SSF52047">
    <property type="entry name" value="RNI-like"/>
    <property type="match status" value="1"/>
</dbReference>
<dbReference type="PANTHER" id="PTHR12904">
    <property type="match status" value="1"/>
</dbReference>
<dbReference type="InParanoid" id="G0N510"/>
<dbReference type="eggNOG" id="KOG3665">
    <property type="taxonomic scope" value="Eukaryota"/>
</dbReference>
<evidence type="ECO:0000313" key="2">
    <source>
        <dbReference type="Proteomes" id="UP000008068"/>
    </source>
</evidence>
<dbReference type="PANTHER" id="PTHR12904:SF28">
    <property type="entry name" value="ATP SYNTHASE SUBUNIT ALPHA-RELATED"/>
    <property type="match status" value="1"/>
</dbReference>
<organism evidence="2">
    <name type="scientific">Caenorhabditis brenneri</name>
    <name type="common">Nematode worm</name>
    <dbReference type="NCBI Taxonomy" id="135651"/>
    <lineage>
        <taxon>Eukaryota</taxon>
        <taxon>Metazoa</taxon>
        <taxon>Ecdysozoa</taxon>
        <taxon>Nematoda</taxon>
        <taxon>Chromadorea</taxon>
        <taxon>Rhabditida</taxon>
        <taxon>Rhabditina</taxon>
        <taxon>Rhabditomorpha</taxon>
        <taxon>Rhabditoidea</taxon>
        <taxon>Rhabditidae</taxon>
        <taxon>Peloderinae</taxon>
        <taxon>Caenorhabditis</taxon>
    </lineage>
</organism>
<keyword evidence="2" id="KW-1185">Reference proteome</keyword>
<gene>
    <name evidence="1" type="ORF">CAEBREN_23794</name>
</gene>
<dbReference type="InterPro" id="IPR032675">
    <property type="entry name" value="LRR_dom_sf"/>
</dbReference>
<sequence length="531" mass="61220">MNPPSLLESSVLNVARYLVEGYYKNEKNKLPRELSNEVFRMVNRKRCVLGEEKQKELDETLEQILLPSKMYFIAECEKDISLVGNQRIEELGIEIAFNFGRNVRNDDGPPNKKPRTESQVFSTDIVSLLSNNLTPESQEFLQILDLSSDQLFGARFKNGWADPMSRLLPSLTTLKLESNSIDDDAFMDICLNFPGLMVLDISRTHVMSLTGIEELTGLYDLSIGGMYLEDIDEMYKLPFLKILRMRCRSRESNMMDSLKPFVHSDKTLRSLELFDCSNSGINNQSLRKIEARHPTLTKIFATGNPLTGYVPDNSKVKVILDDTFVACFNALQYYEKVSHQAGTIDILETISDKLEEPVEEFEERWPQNLIRALHQMIPKHEGDRRMARLISSCCSGLVCDEILEVLEDGDKRVLIESFLRIIECHEQNERMSWLWDDMNMVIEITQNPQTDRIYSVALNYFSLTDNEDIKNSCLETLNNLLDKIDLQSDFYKKLDQKKLLIKMKKVLPDISNFGEVIEELIRLFESNNKSP</sequence>
<dbReference type="AlphaFoldDB" id="G0N510"/>
<dbReference type="GO" id="GO:0031462">
    <property type="term" value="C:Cul2-RING ubiquitin ligase complex"/>
    <property type="evidence" value="ECO:0007669"/>
    <property type="project" value="TreeGrafter"/>
</dbReference>
<dbReference type="EMBL" id="GL379839">
    <property type="protein sequence ID" value="EGT52998.1"/>
    <property type="molecule type" value="Genomic_DNA"/>
</dbReference>
<dbReference type="OrthoDB" id="5911081at2759"/>
<dbReference type="Gene3D" id="3.80.10.10">
    <property type="entry name" value="Ribonuclease Inhibitor"/>
    <property type="match status" value="1"/>
</dbReference>
<accession>G0N510</accession>
<dbReference type="HOGENOM" id="CLU_490236_0_0_1"/>
<reference evidence="2" key="1">
    <citation type="submission" date="2011-07" db="EMBL/GenBank/DDBJ databases">
        <authorList>
            <consortium name="Caenorhabditis brenneri Sequencing and Analysis Consortium"/>
            <person name="Wilson R.K."/>
        </authorList>
    </citation>
    <scope>NUCLEOTIDE SEQUENCE [LARGE SCALE GENOMIC DNA]</scope>
    <source>
        <strain evidence="2">PB2801</strain>
    </source>
</reference>
<evidence type="ECO:0000313" key="1">
    <source>
        <dbReference type="EMBL" id="EGT52998.1"/>
    </source>
</evidence>